<comment type="caution">
    <text evidence="3">The sequence shown here is derived from an EMBL/GenBank/DDBJ whole genome shotgun (WGS) entry which is preliminary data.</text>
</comment>
<feature type="domain" description="Protein kinase" evidence="2">
    <location>
        <begin position="302"/>
        <end position="677"/>
    </location>
</feature>
<dbReference type="AlphaFoldDB" id="A0AAD5WWM9"/>
<dbReference type="EMBL" id="JAKWBI020000020">
    <property type="protein sequence ID" value="KAJ2906035.1"/>
    <property type="molecule type" value="Genomic_DNA"/>
</dbReference>
<dbReference type="GO" id="GO:0005524">
    <property type="term" value="F:ATP binding"/>
    <property type="evidence" value="ECO:0007669"/>
    <property type="project" value="InterPro"/>
</dbReference>
<evidence type="ECO:0000313" key="4">
    <source>
        <dbReference type="Proteomes" id="UP001201980"/>
    </source>
</evidence>
<dbReference type="GO" id="GO:0004672">
    <property type="term" value="F:protein kinase activity"/>
    <property type="evidence" value="ECO:0007669"/>
    <property type="project" value="InterPro"/>
</dbReference>
<accession>A0AAD5WWM9</accession>
<reference evidence="3" key="1">
    <citation type="submission" date="2022-07" db="EMBL/GenBank/DDBJ databases">
        <title>Draft genome sequence of Zalerion maritima ATCC 34329, a (micro)plastics degrading marine fungus.</title>
        <authorList>
            <person name="Paco A."/>
            <person name="Goncalves M.F.M."/>
            <person name="Rocha-Santos T.A.P."/>
            <person name="Alves A."/>
        </authorList>
    </citation>
    <scope>NUCLEOTIDE SEQUENCE</scope>
    <source>
        <strain evidence="3">ATCC 34329</strain>
    </source>
</reference>
<protein>
    <submittedName>
        <fullName evidence="3">HET-s domain</fullName>
    </submittedName>
</protein>
<dbReference type="InterPro" id="IPR011009">
    <property type="entry name" value="Kinase-like_dom_sf"/>
</dbReference>
<feature type="compositionally biased region" description="Basic and acidic residues" evidence="1">
    <location>
        <begin position="507"/>
        <end position="517"/>
    </location>
</feature>
<dbReference type="SUPFAM" id="SSF56112">
    <property type="entry name" value="Protein kinase-like (PK-like)"/>
    <property type="match status" value="1"/>
</dbReference>
<proteinExistence type="predicted"/>
<dbReference type="InterPro" id="IPR000719">
    <property type="entry name" value="Prot_kinase_dom"/>
</dbReference>
<dbReference type="PANTHER" id="PTHR37542">
    <property type="entry name" value="HELO DOMAIN-CONTAINING PROTEIN-RELATED"/>
    <property type="match status" value="1"/>
</dbReference>
<evidence type="ECO:0000313" key="3">
    <source>
        <dbReference type="EMBL" id="KAJ2906035.1"/>
    </source>
</evidence>
<organism evidence="3 4">
    <name type="scientific">Zalerion maritima</name>
    <dbReference type="NCBI Taxonomy" id="339359"/>
    <lineage>
        <taxon>Eukaryota</taxon>
        <taxon>Fungi</taxon>
        <taxon>Dikarya</taxon>
        <taxon>Ascomycota</taxon>
        <taxon>Pezizomycotina</taxon>
        <taxon>Sordariomycetes</taxon>
        <taxon>Lulworthiomycetidae</taxon>
        <taxon>Lulworthiales</taxon>
        <taxon>Lulworthiaceae</taxon>
        <taxon>Zalerion</taxon>
    </lineage>
</organism>
<feature type="compositionally biased region" description="Basic and acidic residues" evidence="1">
    <location>
        <begin position="566"/>
        <end position="585"/>
    </location>
</feature>
<dbReference type="PANTHER" id="PTHR37542:SF3">
    <property type="entry name" value="PRION-INHIBITION AND PROPAGATION HELO DOMAIN-CONTAINING PROTEIN"/>
    <property type="match status" value="1"/>
</dbReference>
<evidence type="ECO:0000256" key="1">
    <source>
        <dbReference type="SAM" id="MobiDB-lite"/>
    </source>
</evidence>
<gene>
    <name evidence="3" type="ORF">MKZ38_003518</name>
</gene>
<keyword evidence="4" id="KW-1185">Reference proteome</keyword>
<dbReference type="Gene3D" id="1.10.510.10">
    <property type="entry name" value="Transferase(Phosphotransferase) domain 1"/>
    <property type="match status" value="1"/>
</dbReference>
<dbReference type="Proteomes" id="UP001201980">
    <property type="component" value="Unassembled WGS sequence"/>
</dbReference>
<sequence>MNFLGSMTGLNLPGMSPFGGGEKKSFLEEGISGSWSPMPGFQPFNPSSNTSFFKPGDATGNATGSAFNTFYNDMFQFEDDLDDVESKIDEWEDGWGVDPEEDFEKQTSPVFQENGVEAENRLTRIYRTRDNLRKTRTRFAGVEVTTDRPVRHGRTAQGGVRVDTGKTRRRLGGIQINIDSNAAQQQNRGQQDVDKFPGGRVQELQNDLTSSTETLADLNRQINDLNRRLPPPDKRVTAAGEPQKMPGVGEDSSDSDRDLKGLSGLRQMVLEVRRMNQAQAQRKQVTFPNPPEDWVIRATEKRYWAEYERDGRMENVLVEWKAVINAANPPPPHTTFTFKNMVRVKIESLTSQLKIPENVRPAGLRMLNCLGVFRRTNDDEVSYGLVFEVPSKKHQSLLQVLRRDAGFVKQSSLMIMARALAKAVLYLHLARWLHKGIRSNSILLFPKDDGSIDFSEPYLVGYEYTRQAGKISLTEQDDDFVSNLYRHPRMQGLPQDQSSPTGSGGGMRDESPSKPRQDPGSGSGDSPPAGTIPAPLVVRRDRASSNPNAPPLLVRRDSGVARTNHRRQDSSFDRPELLRRDSDKEKSPFQSFHDIYALGIVLLEVGLREPIKSVYERAKKDPIYGKHFAEKFRQWILADEVPRLGITVGDKYQEAVTACLDDSLEGLSDQELQKEFYSRVVRVLANITAHL</sequence>
<evidence type="ECO:0000259" key="2">
    <source>
        <dbReference type="PROSITE" id="PS50011"/>
    </source>
</evidence>
<feature type="region of interest" description="Disordered" evidence="1">
    <location>
        <begin position="224"/>
        <end position="260"/>
    </location>
</feature>
<feature type="compositionally biased region" description="Basic and acidic residues" evidence="1">
    <location>
        <begin position="225"/>
        <end position="236"/>
    </location>
</feature>
<feature type="region of interest" description="Disordered" evidence="1">
    <location>
        <begin position="487"/>
        <end position="585"/>
    </location>
</feature>
<name>A0AAD5WWM9_9PEZI</name>
<feature type="compositionally biased region" description="Low complexity" evidence="1">
    <location>
        <begin position="518"/>
        <end position="528"/>
    </location>
</feature>
<dbReference type="PROSITE" id="PS50011">
    <property type="entry name" value="PROTEIN_KINASE_DOM"/>
    <property type="match status" value="1"/>
</dbReference>